<reference evidence="3 4" key="1">
    <citation type="submission" date="2022-01" db="EMBL/GenBank/DDBJ databases">
        <title>Draft genome sequence of Sabulilitoribacter multivorans KCTC 32326.</title>
        <authorList>
            <person name="Oh J.-S."/>
        </authorList>
    </citation>
    <scope>NUCLEOTIDE SEQUENCE [LARGE SCALE GENOMIC DNA]</scope>
    <source>
        <strain evidence="3 4">M-M16</strain>
    </source>
</reference>
<proteinExistence type="inferred from homology"/>
<name>A0ABS9IFL7_9FLAO</name>
<dbReference type="PANTHER" id="PTHR46268:SF6">
    <property type="entry name" value="UNIVERSAL STRESS PROTEIN UP12"/>
    <property type="match status" value="1"/>
</dbReference>
<comment type="caution">
    <text evidence="3">The sequence shown here is derived from an EMBL/GenBank/DDBJ whole genome shotgun (WGS) entry which is preliminary data.</text>
</comment>
<dbReference type="Pfam" id="PF00582">
    <property type="entry name" value="Usp"/>
    <property type="match status" value="1"/>
</dbReference>
<keyword evidence="4" id="KW-1185">Reference proteome</keyword>
<evidence type="ECO:0000313" key="3">
    <source>
        <dbReference type="EMBL" id="MCF7559544.1"/>
    </source>
</evidence>
<dbReference type="RefSeq" id="WP_237230109.1">
    <property type="nucleotide sequence ID" value="NZ_JAKKDV010000001.1"/>
</dbReference>
<protein>
    <submittedName>
        <fullName evidence="3">Universal stress protein</fullName>
    </submittedName>
</protein>
<organism evidence="3 4">
    <name type="scientific">Flaviramulus multivorans</name>
    <dbReference type="NCBI Taxonomy" id="1304750"/>
    <lineage>
        <taxon>Bacteria</taxon>
        <taxon>Pseudomonadati</taxon>
        <taxon>Bacteroidota</taxon>
        <taxon>Flavobacteriia</taxon>
        <taxon>Flavobacteriales</taxon>
        <taxon>Flavobacteriaceae</taxon>
        <taxon>Flaviramulus</taxon>
    </lineage>
</organism>
<dbReference type="InterPro" id="IPR006016">
    <property type="entry name" value="UspA"/>
</dbReference>
<evidence type="ECO:0000313" key="4">
    <source>
        <dbReference type="Proteomes" id="UP001200022"/>
    </source>
</evidence>
<dbReference type="Proteomes" id="UP001200022">
    <property type="component" value="Unassembled WGS sequence"/>
</dbReference>
<dbReference type="CDD" id="cd00293">
    <property type="entry name" value="USP-like"/>
    <property type="match status" value="1"/>
</dbReference>
<dbReference type="PANTHER" id="PTHR46268">
    <property type="entry name" value="STRESS RESPONSE PROTEIN NHAX"/>
    <property type="match status" value="1"/>
</dbReference>
<comment type="similarity">
    <text evidence="1">Belongs to the universal stress protein A family.</text>
</comment>
<feature type="domain" description="UspA" evidence="2">
    <location>
        <begin position="23"/>
        <end position="141"/>
    </location>
</feature>
<dbReference type="Gene3D" id="3.40.50.12370">
    <property type="match status" value="1"/>
</dbReference>
<gene>
    <name evidence="3" type="ORF">L3X39_02765</name>
</gene>
<dbReference type="SUPFAM" id="SSF52402">
    <property type="entry name" value="Adenine nucleotide alpha hydrolases-like"/>
    <property type="match status" value="1"/>
</dbReference>
<evidence type="ECO:0000256" key="1">
    <source>
        <dbReference type="ARBA" id="ARBA00008791"/>
    </source>
</evidence>
<accession>A0ABS9IFL7</accession>
<dbReference type="EMBL" id="JAKKDV010000001">
    <property type="protein sequence ID" value="MCF7559544.1"/>
    <property type="molecule type" value="Genomic_DNA"/>
</dbReference>
<sequence length="299" mass="34353">MFLKILYYDFLSIFNFSVNLKPFKHIGIGVAFSPNLKANLYEAARLSVFFGAKLVLIHVGEASLDKKTMLSMTLKSFEKDHLDYEVVFKTGNPVDVILSTTVEKKIDLLILGALQREGFFKYYVGSIARKITRQVKCSILLLIKPSVERIPCQHIVVNGLKDPRTEQTITSAFYVAKQLNSEKITIVEEIKKEEVSVKVEDDKSLRRATIMKERIKLRENSRIKEIISHIPVDCTKNKIVKLQPIFGRQGYSIGHYAQIMRADLLVMNAPRKMTFWDRLFPHDIEHILTELPTDVLILQ</sequence>
<evidence type="ECO:0000259" key="2">
    <source>
        <dbReference type="Pfam" id="PF00582"/>
    </source>
</evidence>